<gene>
    <name evidence="2" type="ORF">FA014_06690</name>
</gene>
<dbReference type="RefSeq" id="WP_154728918.1">
    <property type="nucleotide sequence ID" value="NZ_SZYE01000034.1"/>
</dbReference>
<feature type="transmembrane region" description="Helical" evidence="1">
    <location>
        <begin position="39"/>
        <end position="63"/>
    </location>
</feature>
<dbReference type="EMBL" id="SZYE01000034">
    <property type="protein sequence ID" value="TKR24330.1"/>
    <property type="molecule type" value="Genomic_DNA"/>
</dbReference>
<evidence type="ECO:0000256" key="1">
    <source>
        <dbReference type="SAM" id="Phobius"/>
    </source>
</evidence>
<evidence type="ECO:0000313" key="3">
    <source>
        <dbReference type="Proteomes" id="UP000308121"/>
    </source>
</evidence>
<sequence length="126" mass="14549">MNDFWDWFWLMIWWFLFVAYLVLLWQICGDLFRDRDLSGWWKAVWIVALIVVPWLSMLVYVIARGRGMAERHAAALSSARRDTDAYIRQAAGRSPADEIADAKALLDQGVIDTEEFGRLKARALAA</sequence>
<evidence type="ECO:0000313" key="2">
    <source>
        <dbReference type="EMBL" id="TKR24330.1"/>
    </source>
</evidence>
<dbReference type="AlphaFoldDB" id="A0A7Z8K1Y2"/>
<organism evidence="2 3">
    <name type="scientific">Cellulomonas hominis</name>
    <dbReference type="NCBI Taxonomy" id="156981"/>
    <lineage>
        <taxon>Bacteria</taxon>
        <taxon>Bacillati</taxon>
        <taxon>Actinomycetota</taxon>
        <taxon>Actinomycetes</taxon>
        <taxon>Micrococcales</taxon>
        <taxon>Cellulomonadaceae</taxon>
        <taxon>Cellulomonas</taxon>
    </lineage>
</organism>
<comment type="caution">
    <text evidence="2">The sequence shown here is derived from an EMBL/GenBank/DDBJ whole genome shotgun (WGS) entry which is preliminary data.</text>
</comment>
<dbReference type="Proteomes" id="UP000308121">
    <property type="component" value="Unassembled WGS sequence"/>
</dbReference>
<name>A0A7Z8K1Y2_9CELL</name>
<reference evidence="2 3" key="1">
    <citation type="submission" date="2019-05" db="EMBL/GenBank/DDBJ databases">
        <title>Genome sequence of Cellulomonas hominis strain CS1.</title>
        <authorList>
            <person name="Belmont J."/>
            <person name="Maclea K.S."/>
        </authorList>
    </citation>
    <scope>NUCLEOTIDE SEQUENCE [LARGE SCALE GENOMIC DNA]</scope>
    <source>
        <strain evidence="2 3">CS1</strain>
    </source>
</reference>
<keyword evidence="1" id="KW-0472">Membrane</keyword>
<feature type="transmembrane region" description="Helical" evidence="1">
    <location>
        <begin position="7"/>
        <end position="27"/>
    </location>
</feature>
<dbReference type="OrthoDB" id="7596142at2"/>
<proteinExistence type="predicted"/>
<accession>A0A7Z8K1Y2</accession>
<protein>
    <submittedName>
        <fullName evidence="2">SHOCT domain-containing protein</fullName>
    </submittedName>
</protein>
<keyword evidence="1" id="KW-0812">Transmembrane</keyword>
<keyword evidence="1" id="KW-1133">Transmembrane helix</keyword>